<comment type="catalytic activity">
    <reaction evidence="18 20">
        <text>N-acetyl-alpha-D-glucosamine 1-phosphate + UTP + H(+) = UDP-N-acetyl-alpha-D-glucosamine + diphosphate</text>
        <dbReference type="Rhea" id="RHEA:13509"/>
        <dbReference type="ChEBI" id="CHEBI:15378"/>
        <dbReference type="ChEBI" id="CHEBI:33019"/>
        <dbReference type="ChEBI" id="CHEBI:46398"/>
        <dbReference type="ChEBI" id="CHEBI:57705"/>
        <dbReference type="ChEBI" id="CHEBI:57776"/>
        <dbReference type="EC" id="2.7.7.23"/>
    </reaction>
</comment>
<dbReference type="Gene3D" id="3.90.550.10">
    <property type="entry name" value="Spore Coat Polysaccharide Biosynthesis Protein SpsA, Chain A"/>
    <property type="match status" value="1"/>
</dbReference>
<keyword evidence="13 20" id="KW-0573">Peptidoglycan synthesis</keyword>
<feature type="binding site" evidence="20">
    <location>
        <position position="28"/>
    </location>
    <ligand>
        <name>UDP-N-acetyl-alpha-D-glucosamine</name>
        <dbReference type="ChEBI" id="CHEBI:57705"/>
    </ligand>
</feature>
<dbReference type="AlphaFoldDB" id="A0A0B6WUS5"/>
<evidence type="ECO:0000256" key="17">
    <source>
        <dbReference type="ARBA" id="ARBA00048247"/>
    </source>
</evidence>
<dbReference type="Proteomes" id="UP000031518">
    <property type="component" value="Unassembled WGS sequence"/>
</dbReference>
<dbReference type="InterPro" id="IPR005882">
    <property type="entry name" value="Bifunctional_GlmU"/>
</dbReference>
<feature type="binding site" evidence="20">
    <location>
        <begin position="110"/>
        <end position="112"/>
    </location>
    <ligand>
        <name>UDP-N-acetyl-alpha-D-glucosamine</name>
        <dbReference type="ChEBI" id="CHEBI:57705"/>
    </ligand>
</feature>
<protein>
    <recommendedName>
        <fullName evidence="20">Bifunctional protein GlmU</fullName>
    </recommendedName>
    <domain>
        <recommendedName>
            <fullName evidence="20">UDP-N-acetylglucosamine pyrophosphorylase</fullName>
            <ecNumber evidence="20">2.7.7.23</ecNumber>
        </recommendedName>
        <alternativeName>
            <fullName evidence="20">N-acetylglucosamine-1-phosphate uridyltransferase</fullName>
        </alternativeName>
    </domain>
    <domain>
        <recommendedName>
            <fullName evidence="20">Glucosamine-1-phosphate N-acetyltransferase</fullName>
            <ecNumber evidence="20">2.3.1.157</ecNumber>
        </recommendedName>
    </domain>
</protein>
<feature type="active site" description="Proton acceptor" evidence="20">
    <location>
        <position position="376"/>
    </location>
</feature>
<evidence type="ECO:0000256" key="1">
    <source>
        <dbReference type="ARBA" id="ARBA00004496"/>
    </source>
</evidence>
<evidence type="ECO:0000256" key="7">
    <source>
        <dbReference type="ARBA" id="ARBA00022679"/>
    </source>
</evidence>
<evidence type="ECO:0000313" key="24">
    <source>
        <dbReference type="EMBL" id="CDM64477.1"/>
    </source>
</evidence>
<keyword evidence="25" id="KW-1185">Reference proteome</keyword>
<feature type="domain" description="Nucleotidyl transferase" evidence="22">
    <location>
        <begin position="12"/>
        <end position="213"/>
    </location>
</feature>
<keyword evidence="8 20" id="KW-0548">Nucleotidyltransferase</keyword>
<feature type="region of interest" description="N-acetyltransferase" evidence="20">
    <location>
        <begin position="264"/>
        <end position="497"/>
    </location>
</feature>
<dbReference type="EMBL" id="CBXV010000002">
    <property type="protein sequence ID" value="CDM64477.1"/>
    <property type="molecule type" value="Genomic_DNA"/>
</dbReference>
<evidence type="ECO:0000313" key="25">
    <source>
        <dbReference type="Proteomes" id="UP000031518"/>
    </source>
</evidence>
<evidence type="ECO:0000256" key="6">
    <source>
        <dbReference type="ARBA" id="ARBA00022490"/>
    </source>
</evidence>
<evidence type="ECO:0000256" key="8">
    <source>
        <dbReference type="ARBA" id="ARBA00022695"/>
    </source>
</evidence>
<dbReference type="Gene3D" id="2.160.10.10">
    <property type="entry name" value="Hexapeptide repeat proteins"/>
    <property type="match status" value="1"/>
</dbReference>
<comment type="pathway">
    <text evidence="20">Bacterial outer membrane biogenesis; LPS lipid A biosynthesis.</text>
</comment>
<evidence type="ECO:0000256" key="18">
    <source>
        <dbReference type="ARBA" id="ARBA00048493"/>
    </source>
</evidence>
<feature type="binding site" evidence="20">
    <location>
        <position position="152"/>
    </location>
    <ligand>
        <name>UDP-N-acetyl-alpha-D-glucosamine</name>
        <dbReference type="ChEBI" id="CHEBI:57705"/>
    </ligand>
</feature>
<comment type="similarity">
    <text evidence="5 20">In the N-terminal section; belongs to the N-acetylglucosamine-1-phosphate uridyltransferase family.</text>
</comment>
<dbReference type="InterPro" id="IPR050065">
    <property type="entry name" value="GlmU-like"/>
</dbReference>
<evidence type="ECO:0000259" key="23">
    <source>
        <dbReference type="Pfam" id="PF25087"/>
    </source>
</evidence>
<feature type="binding site" evidence="20">
    <location>
        <position position="418"/>
    </location>
    <ligand>
        <name>acetyl-CoA</name>
        <dbReference type="ChEBI" id="CHEBI:57288"/>
    </ligand>
</feature>
<gene>
    <name evidence="20" type="primary">glmU</name>
    <name evidence="24" type="ORF">PYK22_00471</name>
</gene>
<dbReference type="GO" id="GO:0000287">
    <property type="term" value="F:magnesium ion binding"/>
    <property type="evidence" value="ECO:0007669"/>
    <property type="project" value="UniProtKB-UniRule"/>
</dbReference>
<feature type="binding site" evidence="20">
    <location>
        <position position="182"/>
    </location>
    <ligand>
        <name>UDP-N-acetyl-alpha-D-glucosamine</name>
        <dbReference type="ChEBI" id="CHEBI:57705"/>
    </ligand>
</feature>
<dbReference type="InterPro" id="IPR011004">
    <property type="entry name" value="Trimer_LpxA-like_sf"/>
</dbReference>
<feature type="binding site" evidence="20">
    <location>
        <position position="240"/>
    </location>
    <ligand>
        <name>UDP-N-acetyl-alpha-D-glucosamine</name>
        <dbReference type="ChEBI" id="CHEBI:57705"/>
    </ligand>
</feature>
<feature type="binding site" evidence="20">
    <location>
        <begin position="87"/>
        <end position="88"/>
    </location>
    <ligand>
        <name>UDP-N-acetyl-alpha-D-glucosamine</name>
        <dbReference type="ChEBI" id="CHEBI:57705"/>
    </ligand>
</feature>
<dbReference type="EC" id="2.3.1.157" evidence="20"/>
<feature type="binding site" evidence="20">
    <location>
        <position position="364"/>
    </location>
    <ligand>
        <name>UDP-N-acetyl-alpha-D-glucosamine</name>
        <dbReference type="ChEBI" id="CHEBI:57705"/>
    </ligand>
</feature>
<dbReference type="InterPro" id="IPR029044">
    <property type="entry name" value="Nucleotide-diphossugar_trans"/>
</dbReference>
<dbReference type="InterPro" id="IPR038009">
    <property type="entry name" value="GlmU_C_LbH"/>
</dbReference>
<organism evidence="24 25">
    <name type="scientific">Pyrinomonas methylaliphatogenes</name>
    <dbReference type="NCBI Taxonomy" id="454194"/>
    <lineage>
        <taxon>Bacteria</taxon>
        <taxon>Pseudomonadati</taxon>
        <taxon>Acidobacteriota</taxon>
        <taxon>Blastocatellia</taxon>
        <taxon>Blastocatellales</taxon>
        <taxon>Pyrinomonadaceae</taxon>
        <taxon>Pyrinomonas</taxon>
    </lineage>
</organism>
<keyword evidence="6 20" id="KW-0963">Cytoplasm</keyword>
<comment type="pathway">
    <text evidence="2 20">Nucleotide-sugar biosynthesis; UDP-N-acetyl-alpha-D-glucosamine biosynthesis; N-acetyl-alpha-D-glucosamine 1-phosphate from alpha-D-glucosamine 6-phosphate (route II): step 2/2.</text>
</comment>
<evidence type="ECO:0000256" key="15">
    <source>
        <dbReference type="ARBA" id="ARBA00023315"/>
    </source>
</evidence>
<dbReference type="GO" id="GO:0006048">
    <property type="term" value="P:UDP-N-acetylglucosamine biosynthetic process"/>
    <property type="evidence" value="ECO:0007669"/>
    <property type="project" value="UniProtKB-UniPathway"/>
</dbReference>
<dbReference type="GO" id="GO:0008360">
    <property type="term" value="P:regulation of cell shape"/>
    <property type="evidence" value="ECO:0007669"/>
    <property type="project" value="UniProtKB-KW"/>
</dbReference>
<evidence type="ECO:0000256" key="11">
    <source>
        <dbReference type="ARBA" id="ARBA00022842"/>
    </source>
</evidence>
<evidence type="ECO:0000256" key="10">
    <source>
        <dbReference type="ARBA" id="ARBA00022737"/>
    </source>
</evidence>
<comment type="catalytic activity">
    <reaction evidence="17 20">
        <text>alpha-D-glucosamine 1-phosphate + acetyl-CoA = N-acetyl-alpha-D-glucosamine 1-phosphate + CoA + H(+)</text>
        <dbReference type="Rhea" id="RHEA:13725"/>
        <dbReference type="ChEBI" id="CHEBI:15378"/>
        <dbReference type="ChEBI" id="CHEBI:57287"/>
        <dbReference type="ChEBI" id="CHEBI:57288"/>
        <dbReference type="ChEBI" id="CHEBI:57776"/>
        <dbReference type="ChEBI" id="CHEBI:58516"/>
        <dbReference type="EC" id="2.3.1.157"/>
    </reaction>
</comment>
<dbReference type="EC" id="2.7.7.23" evidence="20"/>
<evidence type="ECO:0000259" key="22">
    <source>
        <dbReference type="Pfam" id="PF00483"/>
    </source>
</evidence>
<feature type="binding site" evidence="20">
    <location>
        <position position="393"/>
    </location>
    <ligand>
        <name>acetyl-CoA</name>
        <dbReference type="ChEBI" id="CHEBI:57288"/>
    </ligand>
</feature>
<keyword evidence="14 20" id="KW-0511">Multifunctional enzyme</keyword>
<evidence type="ECO:0000256" key="5">
    <source>
        <dbReference type="ARBA" id="ARBA00007947"/>
    </source>
</evidence>
<feature type="binding site" evidence="20">
    <location>
        <begin position="399"/>
        <end position="400"/>
    </location>
    <ligand>
        <name>acetyl-CoA</name>
        <dbReference type="ChEBI" id="CHEBI:57288"/>
    </ligand>
</feature>
<dbReference type="InterPro" id="IPR056729">
    <property type="entry name" value="GMPPB_C"/>
</dbReference>
<accession>A0A0B6WUS5</accession>
<dbReference type="UniPathway" id="UPA00113">
    <property type="reaction ID" value="UER00532"/>
</dbReference>
<dbReference type="GO" id="GO:0009245">
    <property type="term" value="P:lipid A biosynthetic process"/>
    <property type="evidence" value="ECO:0007669"/>
    <property type="project" value="UniProtKB-UniRule"/>
</dbReference>
<evidence type="ECO:0000256" key="9">
    <source>
        <dbReference type="ARBA" id="ARBA00022723"/>
    </source>
</evidence>
<evidence type="ECO:0000256" key="4">
    <source>
        <dbReference type="ARBA" id="ARBA00007707"/>
    </source>
</evidence>
<keyword evidence="16 20" id="KW-0961">Cell wall biogenesis/degradation</keyword>
<evidence type="ECO:0000256" key="16">
    <source>
        <dbReference type="ARBA" id="ARBA00023316"/>
    </source>
</evidence>
<comment type="subcellular location">
    <subcellularLocation>
        <location evidence="1 20">Cytoplasm</location>
    </subcellularLocation>
</comment>
<dbReference type="NCBIfam" id="TIGR01173">
    <property type="entry name" value="glmU"/>
    <property type="match status" value="1"/>
</dbReference>
<comment type="similarity">
    <text evidence="4 20">In the C-terminal section; belongs to the transferase hexapeptide repeat family.</text>
</comment>
<dbReference type="GO" id="GO:0009252">
    <property type="term" value="P:peptidoglycan biosynthetic process"/>
    <property type="evidence" value="ECO:0007669"/>
    <property type="project" value="UniProtKB-UniRule"/>
</dbReference>
<reference evidence="24 25" key="2">
    <citation type="submission" date="2015-01" db="EMBL/GenBank/DDBJ databases">
        <title>Complete genome sequence of Pyrinomonas methylaliphatogenes type strain K22T.</title>
        <authorList>
            <person name="Lee K.C.Y."/>
            <person name="Power J.F."/>
            <person name="Dunfield P.F."/>
            <person name="Morgan X.C."/>
            <person name="Huttenhower C."/>
            <person name="Stott M.B."/>
        </authorList>
    </citation>
    <scope>NUCLEOTIDE SEQUENCE [LARGE SCALE GENOMIC DNA]</scope>
    <source>
        <strain evidence="24 25">K22</strain>
    </source>
</reference>
<comment type="caution">
    <text evidence="20">Lacks conserved residue(s) required for the propagation of feature annotation.</text>
</comment>
<reference evidence="24 25" key="1">
    <citation type="submission" date="2013-12" db="EMBL/GenBank/DDBJ databases">
        <authorList>
            <person name="Stott M."/>
        </authorList>
    </citation>
    <scope>NUCLEOTIDE SEQUENCE [LARGE SCALE GENOMIC DNA]</scope>
    <source>
        <strain evidence="24 25">K22</strain>
    </source>
</reference>
<dbReference type="STRING" id="454194.PYK22_00471"/>
<evidence type="ECO:0000256" key="21">
    <source>
        <dbReference type="SAM" id="MobiDB-lite"/>
    </source>
</evidence>
<dbReference type="GO" id="GO:0071555">
    <property type="term" value="P:cell wall organization"/>
    <property type="evidence" value="ECO:0007669"/>
    <property type="project" value="UniProtKB-KW"/>
</dbReference>
<dbReference type="SUPFAM" id="SSF53448">
    <property type="entry name" value="Nucleotide-diphospho-sugar transferases"/>
    <property type="match status" value="1"/>
</dbReference>
<dbReference type="GO" id="GO:0016020">
    <property type="term" value="C:membrane"/>
    <property type="evidence" value="ECO:0007669"/>
    <property type="project" value="GOC"/>
</dbReference>
<comment type="function">
    <text evidence="19 20">Catalyzes the last two sequential reactions in the de novo biosynthetic pathway for UDP-N-acetylglucosamine (UDP-GlcNAc). The C-terminal domain catalyzes the transfer of acetyl group from acetyl coenzyme A to glucosamine-1-phosphate (GlcN-1-P) to produce N-acetylglucosamine-1-phosphate (GlcNAc-1-P), which is converted into UDP-GlcNAc by the transfer of uridine 5-monophosphate (from uridine 5-triphosphate), a reaction catalyzed by the N-terminal domain.</text>
</comment>
<evidence type="ECO:0000256" key="2">
    <source>
        <dbReference type="ARBA" id="ARBA00005166"/>
    </source>
</evidence>
<dbReference type="GO" id="GO:0019134">
    <property type="term" value="F:glucosamine-1-phosphate N-acetyltransferase activity"/>
    <property type="evidence" value="ECO:0007669"/>
    <property type="project" value="UniProtKB-UniRule"/>
</dbReference>
<comment type="cofactor">
    <cofactor evidence="20">
        <name>Mg(2+)</name>
        <dbReference type="ChEBI" id="CHEBI:18420"/>
    </cofactor>
    <text evidence="20">Binds 1 Mg(2+) ion per subunit.</text>
</comment>
<evidence type="ECO:0000256" key="14">
    <source>
        <dbReference type="ARBA" id="ARBA00023268"/>
    </source>
</evidence>
<comment type="pathway">
    <text evidence="3 20">Nucleotide-sugar biosynthesis; UDP-N-acetyl-alpha-D-glucosamine biosynthesis; UDP-N-acetyl-alpha-D-glucosamine from N-acetyl-alpha-D-glucosamine 1-phosphate: step 1/1.</text>
</comment>
<feature type="binding site" evidence="20">
    <location>
        <position position="167"/>
    </location>
    <ligand>
        <name>UDP-N-acetyl-alpha-D-glucosamine</name>
        <dbReference type="ChEBI" id="CHEBI:57705"/>
    </ligand>
</feature>
<dbReference type="CDD" id="cd03353">
    <property type="entry name" value="LbH_GlmU_C"/>
    <property type="match status" value="1"/>
</dbReference>
<dbReference type="SUPFAM" id="SSF51161">
    <property type="entry name" value="Trimeric LpxA-like enzymes"/>
    <property type="match status" value="1"/>
</dbReference>
<dbReference type="PANTHER" id="PTHR43584">
    <property type="entry name" value="NUCLEOTIDYL TRANSFERASE"/>
    <property type="match status" value="1"/>
</dbReference>
<feature type="binding site" evidence="20">
    <location>
        <position position="112"/>
    </location>
    <ligand>
        <name>Mg(2+)</name>
        <dbReference type="ChEBI" id="CHEBI:18420"/>
    </ligand>
</feature>
<keyword evidence="11 20" id="KW-0460">Magnesium</keyword>
<comment type="subunit">
    <text evidence="20">Homotrimer.</text>
</comment>
<evidence type="ECO:0000256" key="13">
    <source>
        <dbReference type="ARBA" id="ARBA00022984"/>
    </source>
</evidence>
<dbReference type="HAMAP" id="MF_01631">
    <property type="entry name" value="GlmU"/>
    <property type="match status" value="1"/>
</dbReference>
<dbReference type="GO" id="GO:0005737">
    <property type="term" value="C:cytoplasm"/>
    <property type="evidence" value="ECO:0007669"/>
    <property type="project" value="UniProtKB-SubCell"/>
</dbReference>
<keyword evidence="9 20" id="KW-0479">Metal-binding</keyword>
<feature type="binding site" evidence="20">
    <location>
        <position position="240"/>
    </location>
    <ligand>
        <name>Mg(2+)</name>
        <dbReference type="ChEBI" id="CHEBI:18420"/>
    </ligand>
</feature>
<feature type="region of interest" description="Pyrophosphorylase" evidence="20">
    <location>
        <begin position="1"/>
        <end position="242"/>
    </location>
</feature>
<feature type="binding site" evidence="20">
    <location>
        <position position="379"/>
    </location>
    <ligand>
        <name>UDP-N-acetyl-alpha-D-glucosamine</name>
        <dbReference type="ChEBI" id="CHEBI:57705"/>
    </ligand>
</feature>
<feature type="binding site" evidence="20">
    <location>
        <position position="436"/>
    </location>
    <ligand>
        <name>acetyl-CoA</name>
        <dbReference type="ChEBI" id="CHEBI:57288"/>
    </ligand>
</feature>
<feature type="binding site" evidence="20">
    <location>
        <position position="390"/>
    </location>
    <ligand>
        <name>UDP-N-acetyl-alpha-D-glucosamine</name>
        <dbReference type="ChEBI" id="CHEBI:57705"/>
    </ligand>
</feature>
<dbReference type="OrthoDB" id="9775031at2"/>
<evidence type="ECO:0000256" key="12">
    <source>
        <dbReference type="ARBA" id="ARBA00022960"/>
    </source>
</evidence>
<dbReference type="InterPro" id="IPR001451">
    <property type="entry name" value="Hexapep"/>
</dbReference>
<dbReference type="UniPathway" id="UPA00973"/>
<feature type="region of interest" description="Linker" evidence="20">
    <location>
        <begin position="243"/>
        <end position="263"/>
    </location>
</feature>
<name>A0A0B6WUS5_9BACT</name>
<feature type="binding site" evidence="20">
    <location>
        <position position="82"/>
    </location>
    <ligand>
        <name>UDP-N-acetyl-alpha-D-glucosamine</name>
        <dbReference type="ChEBI" id="CHEBI:57705"/>
    </ligand>
</feature>
<dbReference type="InterPro" id="IPR005835">
    <property type="entry name" value="NTP_transferase_dom"/>
</dbReference>
<dbReference type="GO" id="GO:0000902">
    <property type="term" value="P:cell morphogenesis"/>
    <property type="evidence" value="ECO:0007669"/>
    <property type="project" value="UniProtKB-UniRule"/>
</dbReference>
<proteinExistence type="inferred from homology"/>
<dbReference type="Pfam" id="PF00132">
    <property type="entry name" value="Hexapep"/>
    <property type="match status" value="1"/>
</dbReference>
<keyword evidence="12 20" id="KW-0133">Cell shape</keyword>
<evidence type="ECO:0000256" key="3">
    <source>
        <dbReference type="ARBA" id="ARBA00005208"/>
    </source>
</evidence>
<dbReference type="PANTHER" id="PTHR43584:SF3">
    <property type="entry name" value="BIFUNCTIONAL PROTEIN GLMU"/>
    <property type="match status" value="1"/>
</dbReference>
<evidence type="ECO:0000256" key="20">
    <source>
        <dbReference type="HAMAP-Rule" id="MF_01631"/>
    </source>
</evidence>
<feature type="binding site" evidence="20">
    <location>
        <position position="346"/>
    </location>
    <ligand>
        <name>UDP-N-acetyl-alpha-D-glucosamine</name>
        <dbReference type="ChEBI" id="CHEBI:57705"/>
    </ligand>
</feature>
<sequence length="497" mass="53964">MANETHAPLDVLILAAGLGTRMRSRTAKVLHKLGGLPLIAHVCRTAAALSPRHIYVVVGHQAEEVEAAVRQELDGDVRFIFQAEQRGTGDAVMAARAELEGADSTLLVLSGDVPLVRPETLGALIHQHRTHRGHGATCTLLAVRLEDPTGYGRIVRDADGRFERIVEQKDASPEERQIKEVNAGIYCFETRALFRALEKVRPTNAQGEYYLTDVPGILRAEGEDVSIYVHTDAREVAGINTRAELAEFERILRMRTLRRLMLDGVTIIDPMNTYIGPDVRIERDTVIYPNVHIEGRTMIGEECTIYPGARIVDSRLGNRVTVKDHSIIVASEIEDDCSVGPFAHLRMNAHLGEGAAIGNFVEVKKSRVGRKSKAMHLAYLGDATIGERTNIGAGTITCNYDGVRKHETIIEDDVKIGSDTMLVAPVRVGARSVTGAGSVVIRDVPPDTLVAGVPAVVKKHLYATSESKDVRSAAPAPDDQNAAGDEAPQMNPVSSDV</sequence>
<dbReference type="Pfam" id="PF25087">
    <property type="entry name" value="GMPPB_C"/>
    <property type="match status" value="1"/>
</dbReference>
<dbReference type="GO" id="GO:0003977">
    <property type="term" value="F:UDP-N-acetylglucosamine diphosphorylase activity"/>
    <property type="evidence" value="ECO:0007669"/>
    <property type="project" value="UniProtKB-UniRule"/>
</dbReference>
<feature type="region of interest" description="Disordered" evidence="21">
    <location>
        <begin position="464"/>
        <end position="497"/>
    </location>
</feature>
<keyword evidence="7 20" id="KW-0808">Transferase</keyword>
<keyword evidence="10 20" id="KW-0677">Repeat</keyword>
<feature type="binding site" evidence="20">
    <location>
        <begin position="14"/>
        <end position="17"/>
    </location>
    <ligand>
        <name>UDP-N-acetyl-alpha-D-glucosamine</name>
        <dbReference type="ChEBI" id="CHEBI:57705"/>
    </ligand>
</feature>
<dbReference type="RefSeq" id="WP_083437572.1">
    <property type="nucleotide sequence ID" value="NZ_CBXV010000002.1"/>
</dbReference>
<dbReference type="CDD" id="cd02540">
    <property type="entry name" value="GT2_GlmU_N_bac"/>
    <property type="match status" value="1"/>
</dbReference>
<evidence type="ECO:0000256" key="19">
    <source>
        <dbReference type="ARBA" id="ARBA00049628"/>
    </source>
</evidence>
<keyword evidence="15 20" id="KW-0012">Acyltransferase</keyword>
<feature type="domain" description="Mannose-1-phosphate guanyltransferase C-terminal" evidence="23">
    <location>
        <begin position="277"/>
        <end position="368"/>
    </location>
</feature>
<dbReference type="Pfam" id="PF00483">
    <property type="entry name" value="NTP_transferase"/>
    <property type="match status" value="1"/>
</dbReference>